<protein>
    <submittedName>
        <fullName evidence="1">Uncharacterized protein</fullName>
    </submittedName>
</protein>
<geneLocation type="plasmid" evidence="2">
    <name>pnfsy08</name>
</geneLocation>
<proteinExistence type="predicted"/>
<dbReference type="KEGG" id="nfl:COO91_10481"/>
<reference evidence="1 2" key="1">
    <citation type="submission" date="2017-11" db="EMBL/GenBank/DDBJ databases">
        <title>Complete genome of a free-living desiccation-tolerant cyanobacterium and its photosynthetic adaptation to extreme terrestrial habitat.</title>
        <authorList>
            <person name="Shang J."/>
        </authorList>
    </citation>
    <scope>NUCLEOTIDE SEQUENCE [LARGE SCALE GENOMIC DNA]</scope>
    <source>
        <strain evidence="1 2">CCNUN1</strain>
        <plasmid evidence="2">pnfsy08</plasmid>
    </source>
</reference>
<gene>
    <name evidence="1" type="ORF">COO91_10481</name>
</gene>
<accession>A0A2K8T984</accession>
<dbReference type="EMBL" id="CP024793">
    <property type="protein sequence ID" value="AUB44258.1"/>
    <property type="molecule type" value="Genomic_DNA"/>
</dbReference>
<evidence type="ECO:0000313" key="1">
    <source>
        <dbReference type="EMBL" id="AUB44258.1"/>
    </source>
</evidence>
<name>A0A2K8T984_9NOSO</name>
<keyword evidence="1" id="KW-0614">Plasmid</keyword>
<evidence type="ECO:0000313" key="2">
    <source>
        <dbReference type="Proteomes" id="UP000232003"/>
    </source>
</evidence>
<dbReference type="Proteomes" id="UP000232003">
    <property type="component" value="Plasmid pNFSY08"/>
</dbReference>
<dbReference type="AlphaFoldDB" id="A0A2K8T984"/>
<keyword evidence="2" id="KW-1185">Reference proteome</keyword>
<sequence length="40" mass="4750">MSGVRSRTAMNRWHRLCLIPGEKPSDYHCFNQMVHEYIDA</sequence>
<organism evidence="1 2">
    <name type="scientific">Nostoc flagelliforme CCNUN1</name>
    <dbReference type="NCBI Taxonomy" id="2038116"/>
    <lineage>
        <taxon>Bacteria</taxon>
        <taxon>Bacillati</taxon>
        <taxon>Cyanobacteriota</taxon>
        <taxon>Cyanophyceae</taxon>
        <taxon>Nostocales</taxon>
        <taxon>Nostocaceae</taxon>
        <taxon>Nostoc</taxon>
    </lineage>
</organism>